<evidence type="ECO:0000256" key="11">
    <source>
        <dbReference type="SAM" id="Phobius"/>
    </source>
</evidence>
<keyword evidence="10" id="KW-0675">Receptor</keyword>
<dbReference type="InterPro" id="IPR001425">
    <property type="entry name" value="Arc/bac/fun_rhodopsins"/>
</dbReference>
<dbReference type="PROSITE" id="PS00327">
    <property type="entry name" value="BACTERIAL_OPSIN_RET"/>
    <property type="match status" value="1"/>
</dbReference>
<name>A0ABD5X2P7_9EURY</name>
<dbReference type="PROSITE" id="PS00950">
    <property type="entry name" value="BACTERIAL_OPSIN_1"/>
    <property type="match status" value="1"/>
</dbReference>
<evidence type="ECO:0000313" key="13">
    <source>
        <dbReference type="Proteomes" id="UP001596414"/>
    </source>
</evidence>
<sequence>MAQPGSEALWLWLGTAGMFLGMLYFIIRGWNVNDSRREKFYIATIMITAIAFVNYLSMATGFGLIEITYEGETYAIYWARYTDWLITTPLLLYDLALLAGADRNTIGTLIGLDVLMIGTGAIATLATAPLLDEVVANRLVWWGVSTGLLLVLLYFLFTSLTERVKDLPASTQSTFSTLRNLILVLWLVYPVWWLVGTEGVGVLPGPEDGLYFETAGFMVLDLAAKVGFGIILLRSHQVLDAVKERTTSTTGETGDTPPAP</sequence>
<comment type="caution">
    <text evidence="12">The sequence shown here is derived from an EMBL/GenBank/DDBJ whole genome shotgun (WGS) entry which is preliminary data.</text>
</comment>
<keyword evidence="5 11" id="KW-0812">Transmembrane</keyword>
<keyword evidence="9 11" id="KW-0472">Membrane</keyword>
<feature type="transmembrane region" description="Helical" evidence="11">
    <location>
        <begin position="84"/>
        <end position="101"/>
    </location>
</feature>
<dbReference type="InterPro" id="IPR018229">
    <property type="entry name" value="Rhodopsin_retinal_BS"/>
</dbReference>
<evidence type="ECO:0000313" key="12">
    <source>
        <dbReference type="EMBL" id="MFC7125386.1"/>
    </source>
</evidence>
<gene>
    <name evidence="12" type="ORF">ACFQJ7_04945</name>
</gene>
<evidence type="ECO:0000256" key="6">
    <source>
        <dbReference type="ARBA" id="ARBA00022925"/>
    </source>
</evidence>
<dbReference type="SUPFAM" id="SSF81321">
    <property type="entry name" value="Family A G protein-coupled receptor-like"/>
    <property type="match status" value="1"/>
</dbReference>
<keyword evidence="7 11" id="KW-1133">Transmembrane helix</keyword>
<dbReference type="GO" id="GO:0009881">
    <property type="term" value="F:photoreceptor activity"/>
    <property type="evidence" value="ECO:0007669"/>
    <property type="project" value="UniProtKB-KW"/>
</dbReference>
<dbReference type="SMART" id="SM01021">
    <property type="entry name" value="Bac_rhodopsin"/>
    <property type="match status" value="1"/>
</dbReference>
<keyword evidence="4" id="KW-0716">Sensory transduction</keyword>
<comment type="subcellular location">
    <subcellularLocation>
        <location evidence="1">Membrane</location>
        <topology evidence="1">Multi-pass membrane protein</topology>
    </subcellularLocation>
</comment>
<dbReference type="Gene3D" id="1.20.1070.10">
    <property type="entry name" value="Rhodopsin 7-helix transmembrane proteins"/>
    <property type="match status" value="1"/>
</dbReference>
<dbReference type="AlphaFoldDB" id="A0ABD5X2P7"/>
<proteinExistence type="inferred from homology"/>
<dbReference type="CDD" id="cd15244">
    <property type="entry name" value="7tm_bacteriorhodopsin"/>
    <property type="match status" value="1"/>
</dbReference>
<dbReference type="Pfam" id="PF01036">
    <property type="entry name" value="Bac_rhodopsin"/>
    <property type="match status" value="1"/>
</dbReference>
<accession>A0ABD5X2P7</accession>
<evidence type="ECO:0000256" key="5">
    <source>
        <dbReference type="ARBA" id="ARBA00022692"/>
    </source>
</evidence>
<dbReference type="GO" id="GO:0007602">
    <property type="term" value="P:phototransduction"/>
    <property type="evidence" value="ECO:0007669"/>
    <property type="project" value="UniProtKB-KW"/>
</dbReference>
<keyword evidence="8" id="KW-0157">Chromophore</keyword>
<feature type="transmembrane region" description="Helical" evidence="11">
    <location>
        <begin position="178"/>
        <end position="195"/>
    </location>
</feature>
<keyword evidence="6" id="KW-0681">Retinal protein</keyword>
<evidence type="ECO:0000256" key="3">
    <source>
        <dbReference type="ARBA" id="ARBA00022543"/>
    </source>
</evidence>
<feature type="transmembrane region" description="Helical" evidence="11">
    <location>
        <begin position="39"/>
        <end position="64"/>
    </location>
</feature>
<dbReference type="GO" id="GO:0016020">
    <property type="term" value="C:membrane"/>
    <property type="evidence" value="ECO:0007669"/>
    <property type="project" value="UniProtKB-SubCell"/>
</dbReference>
<feature type="transmembrane region" description="Helical" evidence="11">
    <location>
        <begin position="108"/>
        <end position="127"/>
    </location>
</feature>
<dbReference type="PANTHER" id="PTHR28286">
    <property type="match status" value="1"/>
</dbReference>
<evidence type="ECO:0000256" key="2">
    <source>
        <dbReference type="ARBA" id="ARBA00008130"/>
    </source>
</evidence>
<feature type="transmembrane region" description="Helical" evidence="11">
    <location>
        <begin position="215"/>
        <end position="233"/>
    </location>
</feature>
<protein>
    <submittedName>
        <fullName evidence="12">Bacteriorhodopsin</fullName>
    </submittedName>
</protein>
<evidence type="ECO:0000256" key="9">
    <source>
        <dbReference type="ARBA" id="ARBA00023136"/>
    </source>
</evidence>
<dbReference type="PANTHER" id="PTHR28286:SF2">
    <property type="entry name" value="BACTERIORHODOPSIN _OPSIN, NOPA (EUROFUNG)"/>
    <property type="match status" value="1"/>
</dbReference>
<evidence type="ECO:0000256" key="4">
    <source>
        <dbReference type="ARBA" id="ARBA00022606"/>
    </source>
</evidence>
<feature type="transmembrane region" description="Helical" evidence="11">
    <location>
        <begin position="139"/>
        <end position="157"/>
    </location>
</feature>
<evidence type="ECO:0000256" key="7">
    <source>
        <dbReference type="ARBA" id="ARBA00022989"/>
    </source>
</evidence>
<comment type="similarity">
    <text evidence="2">Belongs to the archaeal/bacterial/fungal opsin family.</text>
</comment>
<evidence type="ECO:0000256" key="10">
    <source>
        <dbReference type="ARBA" id="ARBA00023170"/>
    </source>
</evidence>
<evidence type="ECO:0000256" key="1">
    <source>
        <dbReference type="ARBA" id="ARBA00004141"/>
    </source>
</evidence>
<dbReference type="Proteomes" id="UP001596414">
    <property type="component" value="Unassembled WGS sequence"/>
</dbReference>
<dbReference type="PRINTS" id="PR00251">
    <property type="entry name" value="BACTRLOPSIN"/>
</dbReference>
<keyword evidence="3" id="KW-0600">Photoreceptor protein</keyword>
<evidence type="ECO:0000256" key="8">
    <source>
        <dbReference type="ARBA" id="ARBA00022991"/>
    </source>
</evidence>
<feature type="transmembrane region" description="Helical" evidence="11">
    <location>
        <begin position="6"/>
        <end position="27"/>
    </location>
</feature>
<reference evidence="12 13" key="1">
    <citation type="journal article" date="2014" name="Int. J. Syst. Evol. Microbiol.">
        <title>Complete genome sequence of Corynebacterium casei LMG S-19264T (=DSM 44701T), isolated from a smear-ripened cheese.</title>
        <authorList>
            <consortium name="US DOE Joint Genome Institute (JGI-PGF)"/>
            <person name="Walter F."/>
            <person name="Albersmeier A."/>
            <person name="Kalinowski J."/>
            <person name="Ruckert C."/>
        </authorList>
    </citation>
    <scope>NUCLEOTIDE SEQUENCE [LARGE SCALE GENOMIC DNA]</scope>
    <source>
        <strain evidence="12 13">CGMCC 4.7215</strain>
    </source>
</reference>
<dbReference type="RefSeq" id="WP_267636378.1">
    <property type="nucleotide sequence ID" value="NZ_JAODIY010000004.1"/>
</dbReference>
<organism evidence="12 13">
    <name type="scientific">Halovenus rubra</name>
    <dbReference type="NCBI Taxonomy" id="869890"/>
    <lineage>
        <taxon>Archaea</taxon>
        <taxon>Methanobacteriati</taxon>
        <taxon>Methanobacteriota</taxon>
        <taxon>Stenosarchaea group</taxon>
        <taxon>Halobacteria</taxon>
        <taxon>Halobacteriales</taxon>
        <taxon>Haloarculaceae</taxon>
        <taxon>Halovenus</taxon>
    </lineage>
</organism>
<dbReference type="EMBL" id="JBHSZQ010000004">
    <property type="protein sequence ID" value="MFC7125386.1"/>
    <property type="molecule type" value="Genomic_DNA"/>
</dbReference>